<sequence length="207" mass="23716">MINSPRDWFLVAIFYIVAANILIKAGNYNDVELTFLNYTSLDFKLAKKTMINIRQATQQDFSRVLELINELALFEKEPDAVEISIEDLIRNGTGNNPLFTCFVGEYQGNIEGMALCYPRFSTWKGVTIHLEDLIVTQKMRGVGLGKALYNEVLKHALKKGARRVEWVVLDWNTHAIDFYKNTGATVFDEWRVVQMDHGSLTAYIDKQ</sequence>
<name>A0A090QJA7_9FLAO</name>
<evidence type="ECO:0000259" key="4">
    <source>
        <dbReference type="PROSITE" id="PS51186"/>
    </source>
</evidence>
<keyword evidence="3" id="KW-0012">Acyltransferase</keyword>
<dbReference type="CDD" id="cd04301">
    <property type="entry name" value="NAT_SF"/>
    <property type="match status" value="1"/>
</dbReference>
<evidence type="ECO:0000313" key="6">
    <source>
        <dbReference type="Proteomes" id="UP000029221"/>
    </source>
</evidence>
<accession>A0A090QJA7</accession>
<reference evidence="5" key="1">
    <citation type="journal article" date="2014" name="Genome Announc.">
        <title>Draft Genome Sequences of Marine Flavobacterium Nonlabens Strains NR17, NR24, NR27, NR32, NR33, and Ara13.</title>
        <authorList>
            <person name="Nakanishi M."/>
            <person name="Meirelles P."/>
            <person name="Suzuki R."/>
            <person name="Takatani N."/>
            <person name="Mino S."/>
            <person name="Suda W."/>
            <person name="Oshima K."/>
            <person name="Hattori M."/>
            <person name="Ohkuma M."/>
            <person name="Hosokawa M."/>
            <person name="Miyashita K."/>
            <person name="Thompson F.L."/>
            <person name="Niwa A."/>
            <person name="Sawabe T."/>
            <person name="Sawabe T."/>
        </authorList>
    </citation>
    <scope>NUCLEOTIDE SEQUENCE [LARGE SCALE GENOMIC DNA]</scope>
    <source>
        <strain evidence="5">JCM 19294</strain>
    </source>
</reference>
<evidence type="ECO:0000256" key="1">
    <source>
        <dbReference type="ARBA" id="ARBA00008694"/>
    </source>
</evidence>
<keyword evidence="6" id="KW-1185">Reference proteome</keyword>
<evidence type="ECO:0000313" key="5">
    <source>
        <dbReference type="EMBL" id="GAK95611.1"/>
    </source>
</evidence>
<dbReference type="Proteomes" id="UP000029221">
    <property type="component" value="Unassembled WGS sequence"/>
</dbReference>
<dbReference type="InterPro" id="IPR000182">
    <property type="entry name" value="GNAT_dom"/>
</dbReference>
<dbReference type="EMBL" id="BBML01000001">
    <property type="protein sequence ID" value="GAK95611.1"/>
    <property type="molecule type" value="Genomic_DNA"/>
</dbReference>
<dbReference type="PANTHER" id="PTHR10545:SF29">
    <property type="entry name" value="GH14572P-RELATED"/>
    <property type="match status" value="1"/>
</dbReference>
<dbReference type="PROSITE" id="PS51186">
    <property type="entry name" value="GNAT"/>
    <property type="match status" value="1"/>
</dbReference>
<dbReference type="Gene3D" id="3.40.630.30">
    <property type="match status" value="1"/>
</dbReference>
<comment type="caution">
    <text evidence="5">The sequence shown here is derived from an EMBL/GenBank/DDBJ whole genome shotgun (WGS) entry which is preliminary data.</text>
</comment>
<dbReference type="eggNOG" id="COG0456">
    <property type="taxonomic scope" value="Bacteria"/>
</dbReference>
<dbReference type="FunFam" id="3.40.630.30:FF:000064">
    <property type="entry name" value="GNAT family acetyltransferase"/>
    <property type="match status" value="1"/>
</dbReference>
<dbReference type="GO" id="GO:0008080">
    <property type="term" value="F:N-acetyltransferase activity"/>
    <property type="evidence" value="ECO:0007669"/>
    <property type="project" value="UniProtKB-ARBA"/>
</dbReference>
<evidence type="ECO:0000256" key="3">
    <source>
        <dbReference type="ARBA" id="ARBA00023315"/>
    </source>
</evidence>
<organism evidence="5 6">
    <name type="scientific">Nonlabens tegetincola</name>
    <dbReference type="NCBI Taxonomy" id="323273"/>
    <lineage>
        <taxon>Bacteria</taxon>
        <taxon>Pseudomonadati</taxon>
        <taxon>Bacteroidota</taxon>
        <taxon>Flavobacteriia</taxon>
        <taxon>Flavobacteriales</taxon>
        <taxon>Flavobacteriaceae</taxon>
        <taxon>Nonlabens</taxon>
    </lineage>
</organism>
<dbReference type="PANTHER" id="PTHR10545">
    <property type="entry name" value="DIAMINE N-ACETYLTRANSFERASE"/>
    <property type="match status" value="1"/>
</dbReference>
<keyword evidence="2 5" id="KW-0808">Transferase</keyword>
<comment type="similarity">
    <text evidence="1">Belongs to the acetyltransferase family.</text>
</comment>
<evidence type="ECO:0000256" key="2">
    <source>
        <dbReference type="ARBA" id="ARBA00022679"/>
    </source>
</evidence>
<feature type="domain" description="N-acetyltransferase" evidence="4">
    <location>
        <begin position="51"/>
        <end position="207"/>
    </location>
</feature>
<dbReference type="InterPro" id="IPR016181">
    <property type="entry name" value="Acyl_CoA_acyltransferase"/>
</dbReference>
<dbReference type="AlphaFoldDB" id="A0A090QJA7"/>
<proteinExistence type="inferred from homology"/>
<dbReference type="InterPro" id="IPR051016">
    <property type="entry name" value="Diverse_Substrate_AcTransf"/>
</dbReference>
<protein>
    <submittedName>
        <fullName evidence="5">Histone acetyltransferase HPA2 and related acetyltransferases</fullName>
    </submittedName>
</protein>
<dbReference type="SUPFAM" id="SSF55729">
    <property type="entry name" value="Acyl-CoA N-acyltransferases (Nat)"/>
    <property type="match status" value="1"/>
</dbReference>
<dbReference type="STRING" id="319236.BST91_12650"/>
<gene>
    <name evidence="5" type="ORF">JCM19294_2393</name>
</gene>
<dbReference type="Pfam" id="PF00583">
    <property type="entry name" value="Acetyltransf_1"/>
    <property type="match status" value="1"/>
</dbReference>